<comment type="caution">
    <text evidence="2">The sequence shown here is derived from an EMBL/GenBank/DDBJ whole genome shotgun (WGS) entry which is preliminary data.</text>
</comment>
<proteinExistence type="predicted"/>
<organism evidence="2 3">
    <name type="scientific">Colletotrichum trifolii</name>
    <dbReference type="NCBI Taxonomy" id="5466"/>
    <lineage>
        <taxon>Eukaryota</taxon>
        <taxon>Fungi</taxon>
        <taxon>Dikarya</taxon>
        <taxon>Ascomycota</taxon>
        <taxon>Pezizomycotina</taxon>
        <taxon>Sordariomycetes</taxon>
        <taxon>Hypocreomycetidae</taxon>
        <taxon>Glomerellales</taxon>
        <taxon>Glomerellaceae</taxon>
        <taxon>Colletotrichum</taxon>
        <taxon>Colletotrichum orbiculare species complex</taxon>
    </lineage>
</organism>
<dbReference type="EMBL" id="RYZW01000004">
    <property type="protein sequence ID" value="TDZ74320.1"/>
    <property type="molecule type" value="Genomic_DNA"/>
</dbReference>
<sequence length="314" mass="34049">MPQRYRPLITSVKTGPPGPRSNAPPTPPRSPGTSSPSQPRIFTYPNGDEIGESSRMGATRLLPTPAPSPGSSPPRRRRQSVFTEDFDDRSKGAMHPTSAALPPFAPQFAPDFQFPPDKQHPTGLGKAGHIVPVDQHEPKNWPFLGSAKPKHDTPFSFFSAADEPKKRRRSSLDRFKKLLRRACGKKCKGKERAVYSPAAAADDDDEAKLHSSCPFSDEKLDKTVWDVDCSKHHAPPAKRKCCPPASSAAASVSSTGAKGKRAWSVGDIGAAMSNLNGRRSTSSSPSAMEAWWVCREECGPLCKCERLNSSIPIV</sequence>
<feature type="compositionally biased region" description="Low complexity" evidence="1">
    <location>
        <begin position="106"/>
        <end position="116"/>
    </location>
</feature>
<dbReference type="AlphaFoldDB" id="A0A4R8RRR5"/>
<reference evidence="2 3" key="1">
    <citation type="submission" date="2018-12" db="EMBL/GenBank/DDBJ databases">
        <title>Genome sequence and assembly of Colletotrichum trifolii.</title>
        <authorList>
            <person name="Gan P."/>
            <person name="Shirasu K."/>
        </authorList>
    </citation>
    <scope>NUCLEOTIDE SEQUENCE [LARGE SCALE GENOMIC DNA]</scope>
    <source>
        <strain evidence="2 3">543-2</strain>
    </source>
</reference>
<name>A0A4R8RRR5_COLTR</name>
<feature type="compositionally biased region" description="Pro residues" evidence="1">
    <location>
        <begin position="16"/>
        <end position="30"/>
    </location>
</feature>
<feature type="compositionally biased region" description="Low complexity" evidence="1">
    <location>
        <begin position="31"/>
        <end position="40"/>
    </location>
</feature>
<dbReference type="Proteomes" id="UP000295703">
    <property type="component" value="Unassembled WGS sequence"/>
</dbReference>
<protein>
    <submittedName>
        <fullName evidence="2">Uncharacterized protein</fullName>
    </submittedName>
</protein>
<evidence type="ECO:0000313" key="2">
    <source>
        <dbReference type="EMBL" id="TDZ74320.1"/>
    </source>
</evidence>
<evidence type="ECO:0000313" key="3">
    <source>
        <dbReference type="Proteomes" id="UP000295703"/>
    </source>
</evidence>
<gene>
    <name evidence="2" type="ORF">CTRI78_v000800</name>
</gene>
<keyword evidence="3" id="KW-1185">Reference proteome</keyword>
<feature type="region of interest" description="Disordered" evidence="1">
    <location>
        <begin position="1"/>
        <end position="147"/>
    </location>
</feature>
<accession>A0A4R8RRR5</accession>
<evidence type="ECO:0000256" key="1">
    <source>
        <dbReference type="SAM" id="MobiDB-lite"/>
    </source>
</evidence>